<reference evidence="3 4" key="1">
    <citation type="submission" date="2024-01" db="EMBL/GenBank/DDBJ databases">
        <title>Genome mining of biosynthetic gene clusters to explore secondary metabolites of Streptomyces sp.</title>
        <authorList>
            <person name="Baig A."/>
            <person name="Ajitkumar Shintre N."/>
            <person name="Kumar H."/>
            <person name="Anbarasu A."/>
            <person name="Ramaiah S."/>
        </authorList>
    </citation>
    <scope>NUCLEOTIDE SEQUENCE [LARGE SCALE GENOMIC DNA]</scope>
    <source>
        <strain evidence="3 4">A03</strain>
    </source>
</reference>
<evidence type="ECO:0000313" key="4">
    <source>
        <dbReference type="Proteomes" id="UP001585018"/>
    </source>
</evidence>
<dbReference type="EMBL" id="JAYMRR010000010">
    <property type="protein sequence ID" value="MFB8751144.1"/>
    <property type="molecule type" value="Genomic_DNA"/>
</dbReference>
<evidence type="ECO:0000313" key="3">
    <source>
        <dbReference type="EMBL" id="MFB8751144.1"/>
    </source>
</evidence>
<comment type="caution">
    <text evidence="3">The sequence shown here is derived from an EMBL/GenBank/DDBJ whole genome shotgun (WGS) entry which is preliminary data.</text>
</comment>
<dbReference type="GeneID" id="91310082"/>
<feature type="signal peptide" evidence="2">
    <location>
        <begin position="1"/>
        <end position="28"/>
    </location>
</feature>
<accession>A0ABV5DEQ0</accession>
<proteinExistence type="predicted"/>
<sequence>MSRRVRAAFRSRFAVAALVVLGALGVHAASAGAPAPAAGTAVASGSDSMVWD</sequence>
<name>A0ABV5DEQ0_9ACTN</name>
<organism evidence="3 4">
    <name type="scientific">Streptomyces parvulus</name>
    <dbReference type="NCBI Taxonomy" id="146923"/>
    <lineage>
        <taxon>Bacteria</taxon>
        <taxon>Bacillati</taxon>
        <taxon>Actinomycetota</taxon>
        <taxon>Actinomycetes</taxon>
        <taxon>Kitasatosporales</taxon>
        <taxon>Streptomycetaceae</taxon>
        <taxon>Streptomyces</taxon>
    </lineage>
</organism>
<dbReference type="Proteomes" id="UP001585018">
    <property type="component" value="Unassembled WGS sequence"/>
</dbReference>
<feature type="region of interest" description="Disordered" evidence="1">
    <location>
        <begin position="30"/>
        <end position="52"/>
    </location>
</feature>
<feature type="chain" id="PRO_5047105418" evidence="2">
    <location>
        <begin position="29"/>
        <end position="52"/>
    </location>
</feature>
<evidence type="ECO:0000256" key="2">
    <source>
        <dbReference type="SAM" id="SignalP"/>
    </source>
</evidence>
<evidence type="ECO:0000256" key="1">
    <source>
        <dbReference type="SAM" id="MobiDB-lite"/>
    </source>
</evidence>
<keyword evidence="2" id="KW-0732">Signal</keyword>
<dbReference type="RefSeq" id="WP_159394657.1">
    <property type="nucleotide sequence ID" value="NZ_BMRX01000017.1"/>
</dbReference>
<keyword evidence="4" id="KW-1185">Reference proteome</keyword>
<gene>
    <name evidence="3" type="ORF">VSS30_20295</name>
</gene>
<protein>
    <submittedName>
        <fullName evidence="3">Uncharacterized protein</fullName>
    </submittedName>
</protein>
<feature type="compositionally biased region" description="Low complexity" evidence="1">
    <location>
        <begin position="30"/>
        <end position="46"/>
    </location>
</feature>